<evidence type="ECO:0000313" key="1">
    <source>
        <dbReference type="EMBL" id="SFU09255.1"/>
    </source>
</evidence>
<proteinExistence type="predicted"/>
<organism evidence="1 2">
    <name type="scientific">Pseudovibrio denitrificans</name>
    <dbReference type="NCBI Taxonomy" id="258256"/>
    <lineage>
        <taxon>Bacteria</taxon>
        <taxon>Pseudomonadati</taxon>
        <taxon>Pseudomonadota</taxon>
        <taxon>Alphaproteobacteria</taxon>
        <taxon>Hyphomicrobiales</taxon>
        <taxon>Stappiaceae</taxon>
        <taxon>Pseudovibrio</taxon>
    </lineage>
</organism>
<evidence type="ECO:0000313" key="2">
    <source>
        <dbReference type="Proteomes" id="UP000183371"/>
    </source>
</evidence>
<dbReference type="Proteomes" id="UP000183371">
    <property type="component" value="Unassembled WGS sequence"/>
</dbReference>
<keyword evidence="2" id="KW-1185">Reference proteome</keyword>
<dbReference type="AlphaFoldDB" id="A0A1I7DCC5"/>
<protein>
    <submittedName>
        <fullName evidence="1">Uncharacterized protein</fullName>
    </submittedName>
</protein>
<reference evidence="2" key="1">
    <citation type="submission" date="2016-10" db="EMBL/GenBank/DDBJ databases">
        <authorList>
            <person name="Varghese N."/>
            <person name="Submissions S."/>
        </authorList>
    </citation>
    <scope>NUCLEOTIDE SEQUENCE [LARGE SCALE GENOMIC DNA]</scope>
    <source>
        <strain evidence="2">DSM 17465</strain>
    </source>
</reference>
<dbReference type="InterPro" id="IPR021333">
    <property type="entry name" value="DUF2946"/>
</dbReference>
<sequence length="177" mass="19051">MATKGFLQAACRKASATIACIGPAGRRSCHSLIPSISAMAEVGSDGSSSAWCTHLALKPTTVLACWLATWFVILQLIAPPGMMPRAGTDGFEITICTSQGLQQIFIETSDEDDEQKDKQNNAFCMFSFASLKLPEAASQSIFVLEPAKPMHVFAPNEVGHYAIPRRSHAPRAPPVFL</sequence>
<dbReference type="EMBL" id="FPBD01000008">
    <property type="protein sequence ID" value="SFU09255.1"/>
    <property type="molecule type" value="Genomic_DNA"/>
</dbReference>
<name>A0A1I7DCC5_9HYPH</name>
<gene>
    <name evidence="1" type="ORF">SAMN05444141_108132</name>
</gene>
<accession>A0A1I7DCC5</accession>
<dbReference type="Pfam" id="PF11162">
    <property type="entry name" value="DUF2946"/>
    <property type="match status" value="1"/>
</dbReference>